<reference evidence="2 3" key="1">
    <citation type="submission" date="2014-12" db="EMBL/GenBank/DDBJ databases">
        <title>Frankia sp. BMG5.1 draft genome.</title>
        <authorList>
            <person name="Gtari M."/>
            <person name="Ghodhbane-Gtari F."/>
            <person name="Nouioui I."/>
            <person name="Ktari A."/>
            <person name="Hezbri K."/>
            <person name="Mimouni W."/>
            <person name="Sbissi I."/>
            <person name="Ayari A."/>
            <person name="Yamanaka T."/>
            <person name="Normand P."/>
            <person name="Tisa L.S."/>
            <person name="Boudabous A."/>
        </authorList>
    </citation>
    <scope>NUCLEOTIDE SEQUENCE [LARGE SCALE GENOMIC DNA]</scope>
    <source>
        <strain evidence="2 3">BMG5.1</strain>
    </source>
</reference>
<dbReference type="InterPro" id="IPR051531">
    <property type="entry name" value="N-acetyltransferase"/>
</dbReference>
<dbReference type="Gene3D" id="3.40.630.30">
    <property type="match status" value="1"/>
</dbReference>
<accession>A0ABR5F5E7</accession>
<evidence type="ECO:0000259" key="1">
    <source>
        <dbReference type="PROSITE" id="PS51186"/>
    </source>
</evidence>
<name>A0ABR5F5E7_9ACTN</name>
<dbReference type="SUPFAM" id="SSF55729">
    <property type="entry name" value="Acyl-CoA N-acyltransferases (Nat)"/>
    <property type="match status" value="1"/>
</dbReference>
<dbReference type="PANTHER" id="PTHR43792:SF1">
    <property type="entry name" value="N-ACETYLTRANSFERASE DOMAIN-CONTAINING PROTEIN"/>
    <property type="match status" value="1"/>
</dbReference>
<dbReference type="InterPro" id="IPR016181">
    <property type="entry name" value="Acyl_CoA_acyltransferase"/>
</dbReference>
<dbReference type="InterPro" id="IPR000182">
    <property type="entry name" value="GNAT_dom"/>
</dbReference>
<dbReference type="EMBL" id="JWIO01000010">
    <property type="protein sequence ID" value="KLL11893.1"/>
    <property type="molecule type" value="Genomic_DNA"/>
</dbReference>
<organism evidence="2 3">
    <name type="scientific">Protofrankia coriariae</name>
    <dbReference type="NCBI Taxonomy" id="1562887"/>
    <lineage>
        <taxon>Bacteria</taxon>
        <taxon>Bacillati</taxon>
        <taxon>Actinomycetota</taxon>
        <taxon>Actinomycetes</taxon>
        <taxon>Frankiales</taxon>
        <taxon>Frankiaceae</taxon>
        <taxon>Protofrankia</taxon>
    </lineage>
</organism>
<proteinExistence type="predicted"/>
<evidence type="ECO:0000313" key="3">
    <source>
        <dbReference type="Proteomes" id="UP000035425"/>
    </source>
</evidence>
<gene>
    <name evidence="2" type="ORF">FrCorBMG51_08470</name>
</gene>
<comment type="caution">
    <text evidence="2">The sequence shown here is derived from an EMBL/GenBank/DDBJ whole genome shotgun (WGS) entry which is preliminary data.</text>
</comment>
<sequence length="175" mass="19677">MDVPTIVTDRLVLRCIDAADLNRWVEIASKPEFYRYLSGPTDRASAWRNIALQLGHWVLRGYGLWAVDETATGSMVGRVGLWGEEDWPGVEAVWFLDPAVWGRGYATEAGAAAVRFAFEKVGTDEVISVIRPDNVRSVRVAERLGKTFQRTEHLHGADKSVYAITRGEWEARTDR</sequence>
<keyword evidence="3" id="KW-1185">Reference proteome</keyword>
<evidence type="ECO:0000313" key="2">
    <source>
        <dbReference type="EMBL" id="KLL11893.1"/>
    </source>
</evidence>
<protein>
    <recommendedName>
        <fullName evidence="1">N-acetyltransferase domain-containing protein</fullName>
    </recommendedName>
</protein>
<dbReference type="PROSITE" id="PS51186">
    <property type="entry name" value="GNAT"/>
    <property type="match status" value="1"/>
</dbReference>
<dbReference type="Pfam" id="PF13302">
    <property type="entry name" value="Acetyltransf_3"/>
    <property type="match status" value="1"/>
</dbReference>
<dbReference type="Proteomes" id="UP000035425">
    <property type="component" value="Unassembled WGS sequence"/>
</dbReference>
<feature type="domain" description="N-acetyltransferase" evidence="1">
    <location>
        <begin position="11"/>
        <end position="167"/>
    </location>
</feature>
<dbReference type="PANTHER" id="PTHR43792">
    <property type="entry name" value="GNAT FAMILY, PUTATIVE (AFU_ORTHOLOGUE AFUA_3G00765)-RELATED-RELATED"/>
    <property type="match status" value="1"/>
</dbReference>